<dbReference type="SUPFAM" id="SSF46689">
    <property type="entry name" value="Homeodomain-like"/>
    <property type="match status" value="1"/>
</dbReference>
<evidence type="ECO:0000259" key="3">
    <source>
        <dbReference type="PROSITE" id="PS50977"/>
    </source>
</evidence>
<dbReference type="EMBL" id="LR134266">
    <property type="protein sequence ID" value="VED68099.1"/>
    <property type="molecule type" value="Genomic_DNA"/>
</dbReference>
<proteinExistence type="predicted"/>
<feature type="domain" description="HTH tetR-type" evidence="3">
    <location>
        <begin position="9"/>
        <end position="69"/>
    </location>
</feature>
<dbReference type="Proteomes" id="UP000270025">
    <property type="component" value="Chromosome"/>
</dbReference>
<dbReference type="KEGG" id="svf:NCTC3166_01938"/>
<dbReference type="InterPro" id="IPR001647">
    <property type="entry name" value="HTH_TetR"/>
</dbReference>
<dbReference type="PANTHER" id="PTHR43479:SF7">
    <property type="entry name" value="TETR-FAMILY TRANSCRIPTIONAL REGULATOR"/>
    <property type="match status" value="1"/>
</dbReference>
<evidence type="ECO:0000256" key="1">
    <source>
        <dbReference type="ARBA" id="ARBA00023125"/>
    </source>
</evidence>
<accession>A0A447Z7H5</accession>
<protein>
    <submittedName>
        <fullName evidence="4">TetR family transcriptional regulator</fullName>
    </submittedName>
</protein>
<dbReference type="GO" id="GO:0003677">
    <property type="term" value="F:DNA binding"/>
    <property type="evidence" value="ECO:0007669"/>
    <property type="project" value="UniProtKB-UniRule"/>
</dbReference>
<dbReference type="InterPro" id="IPR039532">
    <property type="entry name" value="TetR_C_Firmicutes"/>
</dbReference>
<dbReference type="AlphaFoldDB" id="A0A447Z7H5"/>
<dbReference type="InterPro" id="IPR009057">
    <property type="entry name" value="Homeodomain-like_sf"/>
</dbReference>
<evidence type="ECO:0000256" key="2">
    <source>
        <dbReference type="PROSITE-ProRule" id="PRU00335"/>
    </source>
</evidence>
<organism evidence="4 5">
    <name type="scientific">Streptococcus viridans</name>
    <dbReference type="NCBI Taxonomy" id="78535"/>
    <lineage>
        <taxon>Bacteria</taxon>
        <taxon>Bacillati</taxon>
        <taxon>Bacillota</taxon>
        <taxon>Bacilli</taxon>
        <taxon>Lactobacillales</taxon>
        <taxon>Streptococcaceae</taxon>
        <taxon>Streptococcus</taxon>
    </lineage>
</organism>
<dbReference type="PROSITE" id="PS50977">
    <property type="entry name" value="HTH_TETR_2"/>
    <property type="match status" value="1"/>
</dbReference>
<reference evidence="4 5" key="1">
    <citation type="submission" date="2018-12" db="EMBL/GenBank/DDBJ databases">
        <authorList>
            <consortium name="Pathogen Informatics"/>
        </authorList>
    </citation>
    <scope>NUCLEOTIDE SEQUENCE [LARGE SCALE GENOMIC DNA]</scope>
    <source>
        <strain evidence="4 5">NCTC3166</strain>
    </source>
</reference>
<keyword evidence="5" id="KW-1185">Reference proteome</keyword>
<evidence type="ECO:0000313" key="4">
    <source>
        <dbReference type="EMBL" id="VED68099.1"/>
    </source>
</evidence>
<gene>
    <name evidence="4" type="ORF">NCTC3166_01938</name>
</gene>
<dbReference type="RefSeq" id="WP_126404997.1">
    <property type="nucleotide sequence ID" value="NZ_LR134266.1"/>
</dbReference>
<feature type="DNA-binding region" description="H-T-H motif" evidence="2">
    <location>
        <begin position="32"/>
        <end position="51"/>
    </location>
</feature>
<dbReference type="InterPro" id="IPR050624">
    <property type="entry name" value="HTH-type_Tx_Regulator"/>
</dbReference>
<dbReference type="Gene3D" id="1.10.357.10">
    <property type="entry name" value="Tetracycline Repressor, domain 2"/>
    <property type="match status" value="1"/>
</dbReference>
<dbReference type="Pfam" id="PF14278">
    <property type="entry name" value="TetR_C_8"/>
    <property type="match status" value="1"/>
</dbReference>
<evidence type="ECO:0000313" key="5">
    <source>
        <dbReference type="Proteomes" id="UP000270025"/>
    </source>
</evidence>
<keyword evidence="1 2" id="KW-0238">DNA-binding</keyword>
<name>A0A447Z7H5_9STRE</name>
<dbReference type="Pfam" id="PF00440">
    <property type="entry name" value="TetR_N"/>
    <property type="match status" value="1"/>
</dbReference>
<sequence>MVTESNKRIKTKRIIQEAMVNLLHRESFDEISTVQLAKEAGISRSSFYTHYRDKYDMIERYQQEFFHKVEYIFDKQQDDKHQAVTEVFEFLTKEPLFAVLLTENGTKEIQSFLRHKLQVLLVDSLQERYGHRSLTEIERDYSSVYLTNAFFGVCQMWVARGQKESPQQMADFLLKMLE</sequence>
<dbReference type="PANTHER" id="PTHR43479">
    <property type="entry name" value="ACREF/ENVCD OPERON REPRESSOR-RELATED"/>
    <property type="match status" value="1"/>
</dbReference>